<evidence type="ECO:0000313" key="2">
    <source>
        <dbReference type="EMBL" id="GJU04756.1"/>
    </source>
</evidence>
<reference evidence="2" key="2">
    <citation type="submission" date="2022-01" db="EMBL/GenBank/DDBJ databases">
        <authorList>
            <person name="Yamashiro T."/>
            <person name="Shiraishi A."/>
            <person name="Satake H."/>
            <person name="Nakayama K."/>
        </authorList>
    </citation>
    <scope>NUCLEOTIDE SEQUENCE</scope>
</reference>
<feature type="region of interest" description="Disordered" evidence="1">
    <location>
        <begin position="59"/>
        <end position="79"/>
    </location>
</feature>
<dbReference type="EMBL" id="BQNB010021281">
    <property type="protein sequence ID" value="GJU04756.1"/>
    <property type="molecule type" value="Genomic_DNA"/>
</dbReference>
<reference evidence="2" key="1">
    <citation type="journal article" date="2022" name="Int. J. Mol. Sci.">
        <title>Draft Genome of Tanacetum Coccineum: Genomic Comparison of Closely Related Tanacetum-Family Plants.</title>
        <authorList>
            <person name="Yamashiro T."/>
            <person name="Shiraishi A."/>
            <person name="Nakayama K."/>
            <person name="Satake H."/>
        </authorList>
    </citation>
    <scope>NUCLEOTIDE SEQUENCE</scope>
</reference>
<keyword evidence="3" id="KW-1185">Reference proteome</keyword>
<comment type="caution">
    <text evidence="2">The sequence shown here is derived from an EMBL/GenBank/DDBJ whole genome shotgun (WGS) entry which is preliminary data.</text>
</comment>
<dbReference type="Proteomes" id="UP001151760">
    <property type="component" value="Unassembled WGS sequence"/>
</dbReference>
<protein>
    <submittedName>
        <fullName evidence="2">Uncharacterized protein</fullName>
    </submittedName>
</protein>
<gene>
    <name evidence="2" type="ORF">Tco_1121186</name>
</gene>
<organism evidence="2 3">
    <name type="scientific">Tanacetum coccineum</name>
    <dbReference type="NCBI Taxonomy" id="301880"/>
    <lineage>
        <taxon>Eukaryota</taxon>
        <taxon>Viridiplantae</taxon>
        <taxon>Streptophyta</taxon>
        <taxon>Embryophyta</taxon>
        <taxon>Tracheophyta</taxon>
        <taxon>Spermatophyta</taxon>
        <taxon>Magnoliopsida</taxon>
        <taxon>eudicotyledons</taxon>
        <taxon>Gunneridae</taxon>
        <taxon>Pentapetalae</taxon>
        <taxon>asterids</taxon>
        <taxon>campanulids</taxon>
        <taxon>Asterales</taxon>
        <taxon>Asteraceae</taxon>
        <taxon>Asteroideae</taxon>
        <taxon>Anthemideae</taxon>
        <taxon>Anthemidinae</taxon>
        <taxon>Tanacetum</taxon>
    </lineage>
</organism>
<sequence length="79" mass="8782">MPTKMELTLEQTQQGVSYEVSYDESNTYVLERFNTTAGNPVKKILLKLNLSDHRIFKDGGGGLGIEDGLDGTERGYQGR</sequence>
<proteinExistence type="predicted"/>
<evidence type="ECO:0000313" key="3">
    <source>
        <dbReference type="Proteomes" id="UP001151760"/>
    </source>
</evidence>
<accession>A0ABQ5IXD9</accession>
<evidence type="ECO:0000256" key="1">
    <source>
        <dbReference type="SAM" id="MobiDB-lite"/>
    </source>
</evidence>
<name>A0ABQ5IXD9_9ASTR</name>